<name>A0A8X6LVX1_TRICU</name>
<dbReference type="EMBL" id="BMAO01008498">
    <property type="protein sequence ID" value="GFR23965.1"/>
    <property type="molecule type" value="Genomic_DNA"/>
</dbReference>
<sequence>MIRVYHLLNGASRPPPYYSTERPWFEMVGMAKSKGYNLRSSLLVEKHNSSCQSHLDWGIQGVLTHDPMANLVGTKLV</sequence>
<organism evidence="1 2">
    <name type="scientific">Trichonephila clavata</name>
    <name type="common">Joro spider</name>
    <name type="synonym">Nephila clavata</name>
    <dbReference type="NCBI Taxonomy" id="2740835"/>
    <lineage>
        <taxon>Eukaryota</taxon>
        <taxon>Metazoa</taxon>
        <taxon>Ecdysozoa</taxon>
        <taxon>Arthropoda</taxon>
        <taxon>Chelicerata</taxon>
        <taxon>Arachnida</taxon>
        <taxon>Araneae</taxon>
        <taxon>Araneomorphae</taxon>
        <taxon>Entelegynae</taxon>
        <taxon>Araneoidea</taxon>
        <taxon>Nephilidae</taxon>
        <taxon>Trichonephila</taxon>
    </lineage>
</organism>
<protein>
    <submittedName>
        <fullName evidence="1">Uncharacterized protein</fullName>
    </submittedName>
</protein>
<keyword evidence="2" id="KW-1185">Reference proteome</keyword>
<accession>A0A8X6LVX1</accession>
<evidence type="ECO:0000313" key="1">
    <source>
        <dbReference type="EMBL" id="GFR23965.1"/>
    </source>
</evidence>
<reference evidence="1" key="1">
    <citation type="submission" date="2020-07" db="EMBL/GenBank/DDBJ databases">
        <title>Multicomponent nature underlies the extraordinary mechanical properties of spider dragline silk.</title>
        <authorList>
            <person name="Kono N."/>
            <person name="Nakamura H."/>
            <person name="Mori M."/>
            <person name="Yoshida Y."/>
            <person name="Ohtoshi R."/>
            <person name="Malay A.D."/>
            <person name="Moran D.A.P."/>
            <person name="Tomita M."/>
            <person name="Numata K."/>
            <person name="Arakawa K."/>
        </authorList>
    </citation>
    <scope>NUCLEOTIDE SEQUENCE</scope>
</reference>
<dbReference type="AlphaFoldDB" id="A0A8X6LVX1"/>
<dbReference type="Proteomes" id="UP000887116">
    <property type="component" value="Unassembled WGS sequence"/>
</dbReference>
<evidence type="ECO:0000313" key="2">
    <source>
        <dbReference type="Proteomes" id="UP000887116"/>
    </source>
</evidence>
<proteinExistence type="predicted"/>
<comment type="caution">
    <text evidence="1">The sequence shown here is derived from an EMBL/GenBank/DDBJ whole genome shotgun (WGS) entry which is preliminary data.</text>
</comment>
<gene>
    <name evidence="1" type="ORF">TNCT_157991</name>
</gene>